<feature type="transmembrane region" description="Helical" evidence="1">
    <location>
        <begin position="313"/>
        <end position="331"/>
    </location>
</feature>
<dbReference type="Proteomes" id="UP000177039">
    <property type="component" value="Unassembled WGS sequence"/>
</dbReference>
<feature type="transmembrane region" description="Helical" evidence="1">
    <location>
        <begin position="338"/>
        <end position="356"/>
    </location>
</feature>
<sequence length="523" mass="59900">MGKSIQKIWDIFSCTFPVANIFSQMVKLADTLQALKPQMKVKYLFFLLPILLLVFQFTLTKNSLFQIRYEELGESIRNVYWLANGRVYDSISTDVGWFVQLLVVYKIFGFSLFAAKWYRLGLAFLSTMSVACLALKYIGPRLGWMPLVAFGLSPTFLYFNTVQSEYGLDLLYLPILLLILDKIDFKKNKFSYILTSLLFSLLMLNWTGYPAFMFFIPGIFLLFLKKTARAKDFLKQIITAVAGFITPLILILVYVKNRNLLIYDPVLQGGLFRGGGKLQIGPVFENLKAFSLDFIGSGHSYYFELNKSDFSDIYPALSILAVAILTYLLWFKYKKIRIIFLSVFSIIAINFLISALTLDVSPPGMRRFTGVLASFYFLYGIVCFALSKEKIKNVSAKWLIIIILALIPLHHLLVYQQNLTKIKQPSAWGTQSWFLMFGKPSESVETLTSKAQSQDLQLSCQDQKNEFIKGCRYSEIYAVISSYCLFNKLNCHQILGFDPKSKSFIPLTTQIWENDLSPDFKPI</sequence>
<feature type="transmembrane region" description="Helical" evidence="1">
    <location>
        <begin position="120"/>
        <end position="138"/>
    </location>
</feature>
<evidence type="ECO:0000256" key="1">
    <source>
        <dbReference type="SAM" id="Phobius"/>
    </source>
</evidence>
<gene>
    <name evidence="2" type="ORF">A3B54_05125</name>
</gene>
<accession>A0A1F5H7F0</accession>
<feature type="transmembrane region" description="Helical" evidence="1">
    <location>
        <begin position="398"/>
        <end position="415"/>
    </location>
</feature>
<feature type="transmembrane region" description="Helical" evidence="1">
    <location>
        <begin position="95"/>
        <end position="113"/>
    </location>
</feature>
<keyword evidence="1" id="KW-1133">Transmembrane helix</keyword>
<keyword evidence="1" id="KW-0472">Membrane</keyword>
<evidence type="ECO:0000313" key="2">
    <source>
        <dbReference type="EMBL" id="OGE00009.1"/>
    </source>
</evidence>
<reference evidence="2 3" key="1">
    <citation type="journal article" date="2016" name="Nat. Commun.">
        <title>Thousands of microbial genomes shed light on interconnected biogeochemical processes in an aquifer system.</title>
        <authorList>
            <person name="Anantharaman K."/>
            <person name="Brown C.T."/>
            <person name="Hug L.A."/>
            <person name="Sharon I."/>
            <person name="Castelle C.J."/>
            <person name="Probst A.J."/>
            <person name="Thomas B.C."/>
            <person name="Singh A."/>
            <person name="Wilkins M.J."/>
            <person name="Karaoz U."/>
            <person name="Brodie E.L."/>
            <person name="Williams K.H."/>
            <person name="Hubbard S.S."/>
            <person name="Banfield J.F."/>
        </authorList>
    </citation>
    <scope>NUCLEOTIDE SEQUENCE [LARGE SCALE GENOMIC DNA]</scope>
</reference>
<dbReference type="AlphaFoldDB" id="A0A1F5H7F0"/>
<dbReference type="EMBL" id="MFBT01000006">
    <property type="protein sequence ID" value="OGE00009.1"/>
    <property type="molecule type" value="Genomic_DNA"/>
</dbReference>
<feature type="transmembrane region" description="Helical" evidence="1">
    <location>
        <begin position="368"/>
        <end position="386"/>
    </location>
</feature>
<feature type="transmembrane region" description="Helical" evidence="1">
    <location>
        <begin position="41"/>
        <end position="59"/>
    </location>
</feature>
<protein>
    <recommendedName>
        <fullName evidence="4">Glycosyltransferase RgtA/B/C/D-like domain-containing protein</fullName>
    </recommendedName>
</protein>
<name>A0A1F5H7F0_9BACT</name>
<keyword evidence="1" id="KW-0812">Transmembrane</keyword>
<feature type="transmembrane region" description="Helical" evidence="1">
    <location>
        <begin position="236"/>
        <end position="255"/>
    </location>
</feature>
<proteinExistence type="predicted"/>
<feature type="transmembrane region" description="Helical" evidence="1">
    <location>
        <begin position="203"/>
        <end position="224"/>
    </location>
</feature>
<evidence type="ECO:0000313" key="3">
    <source>
        <dbReference type="Proteomes" id="UP000177039"/>
    </source>
</evidence>
<organism evidence="2 3">
    <name type="scientific">Candidatus Curtissbacteria bacterium RIFCSPLOWO2_01_FULL_42_50</name>
    <dbReference type="NCBI Taxonomy" id="1797730"/>
    <lineage>
        <taxon>Bacteria</taxon>
        <taxon>Candidatus Curtissiibacteriota</taxon>
    </lineage>
</organism>
<evidence type="ECO:0008006" key="4">
    <source>
        <dbReference type="Google" id="ProtNLM"/>
    </source>
</evidence>
<comment type="caution">
    <text evidence="2">The sequence shown here is derived from an EMBL/GenBank/DDBJ whole genome shotgun (WGS) entry which is preliminary data.</text>
</comment>